<proteinExistence type="predicted"/>
<organism evidence="1">
    <name type="scientific">Caulobacter sp. (strain K31)</name>
    <dbReference type="NCBI Taxonomy" id="366602"/>
    <lineage>
        <taxon>Bacteria</taxon>
        <taxon>Pseudomonadati</taxon>
        <taxon>Pseudomonadota</taxon>
        <taxon>Alphaproteobacteria</taxon>
        <taxon>Caulobacterales</taxon>
        <taxon>Caulobacteraceae</taxon>
        <taxon>Caulobacter</taxon>
    </lineage>
</organism>
<dbReference type="EMBL" id="CP000927">
    <property type="protein sequence ID" value="ABZ73257.1"/>
    <property type="molecule type" value="Genomic_DNA"/>
</dbReference>
<protein>
    <submittedName>
        <fullName evidence="1">Uncharacterized protein</fullName>
    </submittedName>
</protein>
<reference evidence="1" key="1">
    <citation type="submission" date="2008-01" db="EMBL/GenBank/DDBJ databases">
        <title>Complete sequence of chromosome of Caulobacter sp. K31.</title>
        <authorList>
            <consortium name="US DOE Joint Genome Institute"/>
            <person name="Copeland A."/>
            <person name="Lucas S."/>
            <person name="Lapidus A."/>
            <person name="Barry K."/>
            <person name="Glavina del Rio T."/>
            <person name="Dalin E."/>
            <person name="Tice H."/>
            <person name="Pitluck S."/>
            <person name="Bruce D."/>
            <person name="Goodwin L."/>
            <person name="Thompson L.S."/>
            <person name="Brettin T."/>
            <person name="Detter J.C."/>
            <person name="Han C."/>
            <person name="Schmutz J."/>
            <person name="Larimer F."/>
            <person name="Land M."/>
            <person name="Hauser L."/>
            <person name="Kyrpides N."/>
            <person name="Kim E."/>
            <person name="Stephens C."/>
            <person name="Richardson P."/>
        </authorList>
    </citation>
    <scope>NUCLEOTIDE SEQUENCE [LARGE SCALE GENOMIC DNA]</scope>
    <source>
        <strain evidence="1">K31</strain>
    </source>
</reference>
<gene>
    <name evidence="1" type="ordered locus">Caul_4133</name>
</gene>
<sequence length="77" mass="8620">MADKGDNLRIKYGLVNNPSIALQKQWAALTEALIRQGNTSDAAGRLAAQQLFPEYRQRVYASEGDAIEMLLRQINDK</sequence>
<dbReference type="KEGG" id="cak:Caul_4133"/>
<dbReference type="OrthoDB" id="9958976at2"/>
<dbReference type="STRING" id="366602.Caul_4133"/>
<dbReference type="eggNOG" id="ENOG502ZFK7">
    <property type="taxonomic scope" value="Bacteria"/>
</dbReference>
<dbReference type="AlphaFoldDB" id="B0SXP5"/>
<accession>B0SXP5</accession>
<dbReference type="HOGENOM" id="CLU_2631696_0_0_5"/>
<evidence type="ECO:0000313" key="1">
    <source>
        <dbReference type="EMBL" id="ABZ73257.1"/>
    </source>
</evidence>
<name>B0SXP5_CAUSK</name>